<dbReference type="EMBL" id="CP138335">
    <property type="protein sequence ID" value="XBW08193.1"/>
    <property type="molecule type" value="Genomic_DNA"/>
</dbReference>
<evidence type="ECO:0008006" key="2">
    <source>
        <dbReference type="Google" id="ProtNLM"/>
    </source>
</evidence>
<dbReference type="RefSeq" id="WP_350258393.1">
    <property type="nucleotide sequence ID" value="NZ_CP138335.1"/>
</dbReference>
<reference evidence="1" key="1">
    <citation type="submission" date="2023-11" db="EMBL/GenBank/DDBJ databases">
        <title>Scrofimicrobium hongkongense sp. nov., isolated from a patient with peritonitis.</title>
        <authorList>
            <person name="Lao H.Y."/>
            <person name="Wong A.Y.P."/>
            <person name="Ng T.L."/>
            <person name="Wong R.Y.L."/>
            <person name="Yau M.C.Y."/>
            <person name="Lam J.Y.W."/>
            <person name="Siu G.K.H."/>
        </authorList>
    </citation>
    <scope>NUCLEOTIDE SEQUENCE</scope>
    <source>
        <strain evidence="1">R131</strain>
    </source>
</reference>
<dbReference type="AlphaFoldDB" id="A0AAU7V7G0"/>
<accession>A0AAU7V7G0</accession>
<name>A0AAU7V7G0_9ACTO</name>
<gene>
    <name evidence="1" type="ORF">SAC06_01130</name>
</gene>
<evidence type="ECO:0000313" key="1">
    <source>
        <dbReference type="EMBL" id="XBW08193.1"/>
    </source>
</evidence>
<protein>
    <recommendedName>
        <fullName evidence="2">Transcriptional regulator</fullName>
    </recommendedName>
</protein>
<sequence>MEREPVITATATRSDGWWAVELPVNGRTQYTQGRTLAEAKAMAQDLLSIWADELDSEELRDATVVLEVVGEERALAEQVAKAQAAVDESARAARATQKDAVAAMRKLGLTMQDIADLMGVTKGRVSQLANS</sequence>
<dbReference type="KEGG" id="sapp:SAC06_01130"/>
<proteinExistence type="predicted"/>
<organism evidence="1">
    <name type="scientific">Scrofimicrobium appendicitidis</name>
    <dbReference type="NCBI Taxonomy" id="3079930"/>
    <lineage>
        <taxon>Bacteria</taxon>
        <taxon>Bacillati</taxon>
        <taxon>Actinomycetota</taxon>
        <taxon>Actinomycetes</taxon>
        <taxon>Actinomycetales</taxon>
        <taxon>Actinomycetaceae</taxon>
        <taxon>Scrofimicrobium</taxon>
    </lineage>
</organism>